<dbReference type="RefSeq" id="WP_012340174.1">
    <property type="nucleotide sequence ID" value="NC_010518.1"/>
</dbReference>
<feature type="transmembrane region" description="Helical" evidence="7">
    <location>
        <begin position="301"/>
        <end position="326"/>
    </location>
</feature>
<dbReference type="GO" id="GO:0012505">
    <property type="term" value="C:endomembrane system"/>
    <property type="evidence" value="ECO:0007669"/>
    <property type="project" value="UniProtKB-SubCell"/>
</dbReference>
<dbReference type="OrthoDB" id="273988at2"/>
<dbReference type="InterPro" id="IPR012430">
    <property type="entry name" value="TMEM43_fam"/>
</dbReference>
<dbReference type="PANTHER" id="PTHR13416">
    <property type="match status" value="1"/>
</dbReference>
<keyword evidence="5 7" id="KW-1133">Transmembrane helix</keyword>
<reference evidence="8 9" key="1">
    <citation type="submission" date="2008-03" db="EMBL/GenBank/DDBJ databases">
        <title>Complete sequence of plasmid5 of Methylobacterium radiotolerans JCM 2831.</title>
        <authorList>
            <consortium name="US DOE Joint Genome Institute"/>
            <person name="Copeland A."/>
            <person name="Lucas S."/>
            <person name="Lapidus A."/>
            <person name="Glavina del Rio T."/>
            <person name="Dalin E."/>
            <person name="Tice H."/>
            <person name="Bruce D."/>
            <person name="Goodwin L."/>
            <person name="Pitluck S."/>
            <person name="Kiss H."/>
            <person name="Brettin T."/>
            <person name="Detter J.C."/>
            <person name="Han C."/>
            <person name="Kuske C.R."/>
            <person name="Schmutz J."/>
            <person name="Larimer F."/>
            <person name="Land M."/>
            <person name="Hauser L."/>
            <person name="Kyrpides N."/>
            <person name="Mikhailova N."/>
            <person name="Marx C.J."/>
            <person name="Richardson P."/>
        </authorList>
    </citation>
    <scope>NUCLEOTIDE SEQUENCE [LARGE SCALE GENOMIC DNA]</scope>
    <source>
        <strain evidence="9">ATCC 27329 / DSM 1819 / JCM 2831 / NBRC 15690 / NCIMB 10815 / 0-1</strain>
        <plasmid evidence="9">Plasmid pMRAD05</plasmid>
    </source>
</reference>
<dbReference type="EMBL" id="CP001006">
    <property type="protein sequence ID" value="ACB28362.1"/>
    <property type="molecule type" value="Genomic_DNA"/>
</dbReference>
<evidence type="ECO:0000256" key="6">
    <source>
        <dbReference type="ARBA" id="ARBA00023136"/>
    </source>
</evidence>
<dbReference type="GeneID" id="31781050"/>
<name>B1MA37_METRJ</name>
<dbReference type="HOGENOM" id="CLU_042602_1_0_5"/>
<feature type="transmembrane region" description="Helical" evidence="7">
    <location>
        <begin position="366"/>
        <end position="385"/>
    </location>
</feature>
<dbReference type="PANTHER" id="PTHR13416:SF2">
    <property type="entry name" value="TRANSMEMBRANE PROTEIN 43"/>
    <property type="match status" value="1"/>
</dbReference>
<evidence type="ECO:0000313" key="8">
    <source>
        <dbReference type="EMBL" id="ACB28362.1"/>
    </source>
</evidence>
<evidence type="ECO:0000313" key="9">
    <source>
        <dbReference type="Proteomes" id="UP000006589"/>
    </source>
</evidence>
<evidence type="ECO:0000256" key="4">
    <source>
        <dbReference type="ARBA" id="ARBA00022824"/>
    </source>
</evidence>
<dbReference type="Proteomes" id="UP000006589">
    <property type="component" value="Plasmid pMRAD05"/>
</dbReference>
<accession>B1MA37</accession>
<dbReference type="AlphaFoldDB" id="B1MA37"/>
<keyword evidence="8" id="KW-0614">Plasmid</keyword>
<protein>
    <submittedName>
        <fullName evidence="8">Uncharacterized protein</fullName>
    </submittedName>
</protein>
<sequence length="396" mass="42868">MAEGDCDYVVYDDHRQPDLDFSITYEPERPSSPFSNSFAALFVGSLIVIITCVLTFVFEGYSVRVEKALNEIGARVRATPMNRYVPGLDGHLVYVAGATTSVGGVTDIALGVHAAGLKLKRHVEMYQWEEREENSGSNRRYEYRRVWSENAIASSRFHQQGYHDNPPFPQTGSQSFGAGDARINAFPVGAMATSRLPATDDLRPDPSVASNLQRTLGRPIHIAGGAYFAGRNPSSPQIGDLRIAYRYVPAGAASFIGKQEPAGLEPFRTHTGQAMLLAETGTHSAADLVAHGQERNQSEIWLWRAASILALFIGFFTLFMPVNILASYIPLVGGIVQGATMLMALVAALTVGPAVSALAWLTYRPIMALSVIAGLTLVALCIANLRHSRAPAFGRA</sequence>
<geneLocation type="plasmid" evidence="8 9">
    <name>pMRAD05</name>
</geneLocation>
<dbReference type="Pfam" id="PF07787">
    <property type="entry name" value="TMEM43"/>
    <property type="match status" value="1"/>
</dbReference>
<gene>
    <name evidence="8" type="ordered locus">Mrad2831_6443</name>
</gene>
<dbReference type="GO" id="GO:0071763">
    <property type="term" value="P:nuclear membrane organization"/>
    <property type="evidence" value="ECO:0007669"/>
    <property type="project" value="TreeGrafter"/>
</dbReference>
<comment type="subcellular location">
    <subcellularLocation>
        <location evidence="1">Endomembrane system</location>
        <topology evidence="1">Multi-pass membrane protein</topology>
    </subcellularLocation>
    <subcellularLocation>
        <location evidence="2">Endoplasmic reticulum membrane</location>
    </subcellularLocation>
</comment>
<keyword evidence="4" id="KW-0256">Endoplasmic reticulum</keyword>
<feature type="transmembrane region" description="Helical" evidence="7">
    <location>
        <begin position="38"/>
        <end position="58"/>
    </location>
</feature>
<evidence type="ECO:0000256" key="5">
    <source>
        <dbReference type="ARBA" id="ARBA00022989"/>
    </source>
</evidence>
<proteinExistence type="predicted"/>
<keyword evidence="6 7" id="KW-0472">Membrane</keyword>
<evidence type="ECO:0000256" key="1">
    <source>
        <dbReference type="ARBA" id="ARBA00004127"/>
    </source>
</evidence>
<dbReference type="KEGG" id="mrd:Mrad2831_6443"/>
<feature type="transmembrane region" description="Helical" evidence="7">
    <location>
        <begin position="338"/>
        <end position="360"/>
    </location>
</feature>
<keyword evidence="3 7" id="KW-0812">Transmembrane</keyword>
<evidence type="ECO:0000256" key="7">
    <source>
        <dbReference type="SAM" id="Phobius"/>
    </source>
</evidence>
<organism evidence="8 9">
    <name type="scientific">Methylobacterium radiotolerans (strain ATCC 27329 / DSM 1819 / JCM 2831 / NBRC 15690 / NCIMB 10815 / 0-1)</name>
    <dbReference type="NCBI Taxonomy" id="426355"/>
    <lineage>
        <taxon>Bacteria</taxon>
        <taxon>Pseudomonadati</taxon>
        <taxon>Pseudomonadota</taxon>
        <taxon>Alphaproteobacteria</taxon>
        <taxon>Hyphomicrobiales</taxon>
        <taxon>Methylobacteriaceae</taxon>
        <taxon>Methylobacterium</taxon>
    </lineage>
</organism>
<dbReference type="GO" id="GO:0006629">
    <property type="term" value="P:lipid metabolic process"/>
    <property type="evidence" value="ECO:0007669"/>
    <property type="project" value="TreeGrafter"/>
</dbReference>
<evidence type="ECO:0000256" key="3">
    <source>
        <dbReference type="ARBA" id="ARBA00022692"/>
    </source>
</evidence>
<evidence type="ECO:0000256" key="2">
    <source>
        <dbReference type="ARBA" id="ARBA00004586"/>
    </source>
</evidence>